<reference evidence="2" key="1">
    <citation type="journal article" date="2023" name="Front. Mar. Sci.">
        <title>Tracing the invertebrate herpesviruses in the global sequence datasets.</title>
        <authorList>
            <person name="Rosani U."/>
            <person name="Gaia M."/>
            <person name="Delmont T.O."/>
            <person name="Krupovic M."/>
        </authorList>
    </citation>
    <scope>NUCLEOTIDE SEQUENCE</scope>
    <source>
        <strain evidence="2">MalacoHV1/China/2018</strain>
    </source>
</reference>
<dbReference type="InterPro" id="IPR006640">
    <property type="entry name" value="SprT-like_domain"/>
</dbReference>
<dbReference type="EMBL" id="BK063095">
    <property type="protein sequence ID" value="DBA11807.1"/>
    <property type="molecule type" value="Genomic_DNA"/>
</dbReference>
<organism evidence="2">
    <name type="scientific">Malaco herpesvirus 1</name>
    <dbReference type="NCBI Taxonomy" id="3031797"/>
    <lineage>
        <taxon>Viruses</taxon>
        <taxon>Duplodnaviria</taxon>
        <taxon>Heunggongvirae</taxon>
        <taxon>Peploviricota</taxon>
        <taxon>Herviviricetes</taxon>
        <taxon>Herpesvirales</taxon>
        <taxon>Malacoherpesviridae</taxon>
    </lineage>
</organism>
<evidence type="ECO:0000259" key="1">
    <source>
        <dbReference type="SMART" id="SM00731"/>
    </source>
</evidence>
<dbReference type="GO" id="GO:0006950">
    <property type="term" value="P:response to stress"/>
    <property type="evidence" value="ECO:0007669"/>
    <property type="project" value="UniProtKB-ARBA"/>
</dbReference>
<dbReference type="SMART" id="SM00731">
    <property type="entry name" value="SprT"/>
    <property type="match status" value="1"/>
</dbReference>
<sequence length="327" mass="38034">MRTWPDLYKYRPNTLVGTHSSPYHHTSNNYSEMEAAAPYLAAFCAETDQVRDRLKALLVHCKIVPDEPTESRKRTLVPDEVIVIDDDDEVIVIDDEPEPESEPVTKKMRVEHEPVPEPVPEKMRVEHEPAPQTLKEKMIEAMTDESTTLWEKAHVLLRIAHEPYRSTMPVLPKLVWKKSLTSRAGQYWPAKHLIDLSYGLVTDVSTLVCTLYHELAHAVVDTGYDATLVNKNGPHGSIWKWECRKMEALFGNTFTLSTYHTRKLQYDYTYECLRCSRQQKTKKPIRKMTCVCTDSNTFVPYRRTVVNNTKYVHFYTRDNIPRYPFTN</sequence>
<protein>
    <submittedName>
        <fullName evidence="2">ORF106</fullName>
    </submittedName>
</protein>
<evidence type="ECO:0000313" key="2">
    <source>
        <dbReference type="EMBL" id="DBA11807.1"/>
    </source>
</evidence>
<feature type="domain" description="SprT-like" evidence="1">
    <location>
        <begin position="153"/>
        <end position="299"/>
    </location>
</feature>
<reference evidence="2" key="2">
    <citation type="submission" date="2023-01" db="EMBL/GenBank/DDBJ databases">
        <authorList>
            <person name="Rosani U."/>
            <person name="Delmont T.O."/>
            <person name="Gaia M."/>
            <person name="Krupovic M."/>
        </authorList>
    </citation>
    <scope>NUCLEOTIDE SEQUENCE</scope>
    <source>
        <strain evidence="2">MalacoHV1/China/2018</strain>
    </source>
</reference>
<proteinExistence type="predicted"/>
<name>A0AA48P853_9VIRU</name>
<dbReference type="Pfam" id="PF10263">
    <property type="entry name" value="SprT-like"/>
    <property type="match status" value="1"/>
</dbReference>
<accession>A0AA48P853</accession>